<dbReference type="Proteomes" id="UP001285441">
    <property type="component" value="Unassembled WGS sequence"/>
</dbReference>
<accession>A0AAE0KAS7</accession>
<reference evidence="2" key="1">
    <citation type="journal article" date="2023" name="Mol. Phylogenet. Evol.">
        <title>Genome-scale phylogeny and comparative genomics of the fungal order Sordariales.</title>
        <authorList>
            <person name="Hensen N."/>
            <person name="Bonometti L."/>
            <person name="Westerberg I."/>
            <person name="Brannstrom I.O."/>
            <person name="Guillou S."/>
            <person name="Cros-Aarteil S."/>
            <person name="Calhoun S."/>
            <person name="Haridas S."/>
            <person name="Kuo A."/>
            <person name="Mondo S."/>
            <person name="Pangilinan J."/>
            <person name="Riley R."/>
            <person name="LaButti K."/>
            <person name="Andreopoulos B."/>
            <person name="Lipzen A."/>
            <person name="Chen C."/>
            <person name="Yan M."/>
            <person name="Daum C."/>
            <person name="Ng V."/>
            <person name="Clum A."/>
            <person name="Steindorff A."/>
            <person name="Ohm R.A."/>
            <person name="Martin F."/>
            <person name="Silar P."/>
            <person name="Natvig D.O."/>
            <person name="Lalanne C."/>
            <person name="Gautier V."/>
            <person name="Ament-Velasquez S.L."/>
            <person name="Kruys A."/>
            <person name="Hutchinson M.I."/>
            <person name="Powell A.J."/>
            <person name="Barry K."/>
            <person name="Miller A.N."/>
            <person name="Grigoriev I.V."/>
            <person name="Debuchy R."/>
            <person name="Gladieux P."/>
            <person name="Hiltunen Thoren M."/>
            <person name="Johannesson H."/>
        </authorList>
    </citation>
    <scope>NUCLEOTIDE SEQUENCE</scope>
    <source>
        <strain evidence="2">CBS 232.78</strain>
    </source>
</reference>
<evidence type="ECO:0008006" key="4">
    <source>
        <dbReference type="Google" id="ProtNLM"/>
    </source>
</evidence>
<gene>
    <name evidence="2" type="ORF">B0H63DRAFT_551323</name>
</gene>
<reference evidence="2" key="2">
    <citation type="submission" date="2023-06" db="EMBL/GenBank/DDBJ databases">
        <authorList>
            <consortium name="Lawrence Berkeley National Laboratory"/>
            <person name="Haridas S."/>
            <person name="Hensen N."/>
            <person name="Bonometti L."/>
            <person name="Westerberg I."/>
            <person name="Brannstrom I.O."/>
            <person name="Guillou S."/>
            <person name="Cros-Aarteil S."/>
            <person name="Calhoun S."/>
            <person name="Kuo A."/>
            <person name="Mondo S."/>
            <person name="Pangilinan J."/>
            <person name="Riley R."/>
            <person name="LaButti K."/>
            <person name="Andreopoulos B."/>
            <person name="Lipzen A."/>
            <person name="Chen C."/>
            <person name="Yanf M."/>
            <person name="Daum C."/>
            <person name="Ng V."/>
            <person name="Clum A."/>
            <person name="Steindorff A."/>
            <person name="Ohm R."/>
            <person name="Martin F."/>
            <person name="Silar P."/>
            <person name="Natvig D."/>
            <person name="Lalanne C."/>
            <person name="Gautier V."/>
            <person name="Ament-velasquez S.L."/>
            <person name="Kruys A."/>
            <person name="Hutchinson M.I."/>
            <person name="Powell A.J."/>
            <person name="Barry K."/>
            <person name="Miller A.N."/>
            <person name="Grigoriev I.V."/>
            <person name="Debuchy R."/>
            <person name="Gladieux P."/>
            <person name="Thoren M.H."/>
            <person name="Johannesson H."/>
        </authorList>
    </citation>
    <scope>NUCLEOTIDE SEQUENCE</scope>
    <source>
        <strain evidence="2">CBS 232.78</strain>
    </source>
</reference>
<proteinExistence type="predicted"/>
<name>A0AAE0KAS7_9PEZI</name>
<comment type="caution">
    <text evidence="2">The sequence shown here is derived from an EMBL/GenBank/DDBJ whole genome shotgun (WGS) entry which is preliminary data.</text>
</comment>
<dbReference type="EMBL" id="JAULSW010000008">
    <property type="protein sequence ID" value="KAK3372590.1"/>
    <property type="molecule type" value="Genomic_DNA"/>
</dbReference>
<evidence type="ECO:0000313" key="3">
    <source>
        <dbReference type="Proteomes" id="UP001285441"/>
    </source>
</evidence>
<feature type="compositionally biased region" description="Basic residues" evidence="1">
    <location>
        <begin position="1"/>
        <end position="10"/>
    </location>
</feature>
<dbReference type="AlphaFoldDB" id="A0AAE0KAS7"/>
<feature type="region of interest" description="Disordered" evidence="1">
    <location>
        <begin position="1"/>
        <end position="26"/>
    </location>
</feature>
<evidence type="ECO:0000313" key="2">
    <source>
        <dbReference type="EMBL" id="KAK3372590.1"/>
    </source>
</evidence>
<protein>
    <recommendedName>
        <fullName evidence="4">RING-type domain-containing protein</fullName>
    </recommendedName>
</protein>
<evidence type="ECO:0000256" key="1">
    <source>
        <dbReference type="SAM" id="MobiDB-lite"/>
    </source>
</evidence>
<keyword evidence="3" id="KW-1185">Reference proteome</keyword>
<dbReference type="SUPFAM" id="SSF57850">
    <property type="entry name" value="RING/U-box"/>
    <property type="match status" value="1"/>
</dbReference>
<organism evidence="2 3">
    <name type="scientific">Podospora didyma</name>
    <dbReference type="NCBI Taxonomy" id="330526"/>
    <lineage>
        <taxon>Eukaryota</taxon>
        <taxon>Fungi</taxon>
        <taxon>Dikarya</taxon>
        <taxon>Ascomycota</taxon>
        <taxon>Pezizomycotina</taxon>
        <taxon>Sordariomycetes</taxon>
        <taxon>Sordariomycetidae</taxon>
        <taxon>Sordariales</taxon>
        <taxon>Podosporaceae</taxon>
        <taxon>Podospora</taxon>
    </lineage>
</organism>
<sequence length="278" mass="30438">MMLRKIKNRLSRAAQRNKVPRATDNYARPEEVYDYDALSTRCQSSVSASSRSSSDVSSSFSDPSDYFMQWDAAMATDRRIPRDSTSSSGFGSLFSASASNNSGTPSSASGHWPQEVFHDWAGFIESLPFDDEPTPPAVPTTAALPNAQSMPLRTAIASVPTAVPPQAAQNIPPPQVLTLPRAESPVWEKPLMAQGSANEEKDCVICADSKPLNEFPLLCVSKNCNHSPDACLDCIQRQLRMAMEDKIWCADVVTCSQCNASLEYNEVQLYADRATFEK</sequence>